<dbReference type="OrthoDB" id="7865311at2"/>
<reference evidence="2 3" key="1">
    <citation type="submission" date="2019-05" db="EMBL/GenBank/DDBJ databases">
        <title>Roseovarius bejariae sp. nov., a moderately halophylic bacterium isolated from a saline soil in Rambla Salada (Murcia).</title>
        <authorList>
            <person name="Castro D.J."/>
            <person name="Gomez-Altuve A."/>
            <person name="Reina J.C."/>
            <person name="Rodriguez M."/>
            <person name="Sampedro I."/>
            <person name="Llamas I."/>
            <person name="Martinez-Checa F."/>
        </authorList>
    </citation>
    <scope>NUCLEOTIDE SEQUENCE [LARGE SCALE GENOMIC DNA]</scope>
    <source>
        <strain evidence="2 3">A21</strain>
    </source>
</reference>
<organism evidence="2 3">
    <name type="scientific">Roseovarius bejariae</name>
    <dbReference type="NCBI Taxonomy" id="2576383"/>
    <lineage>
        <taxon>Bacteria</taxon>
        <taxon>Pseudomonadati</taxon>
        <taxon>Pseudomonadota</taxon>
        <taxon>Alphaproteobacteria</taxon>
        <taxon>Rhodobacterales</taxon>
        <taxon>Roseobacteraceae</taxon>
        <taxon>Roseovarius</taxon>
    </lineage>
</organism>
<sequence>MQDVARLADQDVAEDAPTLDAVPKVAPPDSERVGLFARLLGERAATGGDAVEASFPSEGEDVSETAEGEAQAAAPTPDVEPAARQGLLANIFGGGRGPDKSSSVPDNQVAFGTLLPYGVVKPICGLSKDQMGKVVAKYPDRRPTYKVYDSEPGNTGAHTFYVTGFDDGCARQFTASLAMFGSIEMHESLRYGLAAKVQPYSLTDKAYEKVKSRVCGVPRKTPCGKRVDRLADDTVFLSIYERFGGNAQWENLLLHSGEVVAQDKKGG</sequence>
<protein>
    <submittedName>
        <fullName evidence="2">Uncharacterized protein</fullName>
    </submittedName>
</protein>
<feature type="compositionally biased region" description="Acidic residues" evidence="1">
    <location>
        <begin position="58"/>
        <end position="67"/>
    </location>
</feature>
<evidence type="ECO:0000313" key="3">
    <source>
        <dbReference type="Proteomes" id="UP000564704"/>
    </source>
</evidence>
<comment type="caution">
    <text evidence="2">The sequence shown here is derived from an EMBL/GenBank/DDBJ whole genome shotgun (WGS) entry which is preliminary data.</text>
</comment>
<gene>
    <name evidence="2" type="ORF">FDP25_15445</name>
</gene>
<feature type="region of interest" description="Disordered" evidence="1">
    <location>
        <begin position="47"/>
        <end position="78"/>
    </location>
</feature>
<name>A0A844CTR3_9RHOB</name>
<accession>A0A844CTR3</accession>
<evidence type="ECO:0000313" key="2">
    <source>
        <dbReference type="EMBL" id="MRU16835.1"/>
    </source>
</evidence>
<proteinExistence type="predicted"/>
<feature type="region of interest" description="Disordered" evidence="1">
    <location>
        <begin position="1"/>
        <end position="27"/>
    </location>
</feature>
<keyword evidence="3" id="KW-1185">Reference proteome</keyword>
<dbReference type="EMBL" id="SZWE01000002">
    <property type="protein sequence ID" value="MRU16835.1"/>
    <property type="molecule type" value="Genomic_DNA"/>
</dbReference>
<evidence type="ECO:0000256" key="1">
    <source>
        <dbReference type="SAM" id="MobiDB-lite"/>
    </source>
</evidence>
<dbReference type="Proteomes" id="UP000564704">
    <property type="component" value="Unassembled WGS sequence"/>
</dbReference>
<dbReference type="AlphaFoldDB" id="A0A844CTR3"/>